<keyword evidence="1" id="KW-0812">Transmembrane</keyword>
<keyword evidence="1" id="KW-0472">Membrane</keyword>
<proteinExistence type="predicted"/>
<feature type="transmembrane region" description="Helical" evidence="1">
    <location>
        <begin position="12"/>
        <end position="28"/>
    </location>
</feature>
<sequence length="64" mass="7514">MFNRGNLEFITYFSIAIIMLIGTIRVLCRTPKGVQKYYKFINITMLSYILIIGIWILLKVTKIL</sequence>
<feature type="transmembrane region" description="Helical" evidence="1">
    <location>
        <begin position="40"/>
        <end position="58"/>
    </location>
</feature>
<name>A0A1L3NBV5_CLOSG</name>
<dbReference type="RefSeq" id="WP_045898994.1">
    <property type="nucleotide sequence ID" value="NZ_CP013243.1"/>
</dbReference>
<dbReference type="EMBL" id="CP013243">
    <property type="protein sequence ID" value="APH13589.1"/>
    <property type="molecule type" value="Genomic_DNA"/>
</dbReference>
<protein>
    <submittedName>
        <fullName evidence="2">Putative membrane protein</fullName>
    </submittedName>
</protein>
<evidence type="ECO:0000256" key="1">
    <source>
        <dbReference type="SAM" id="Phobius"/>
    </source>
</evidence>
<dbReference type="Proteomes" id="UP000182204">
    <property type="component" value="Chromosome"/>
</dbReference>
<dbReference type="AlphaFoldDB" id="A0A1L3NBV5"/>
<evidence type="ECO:0000313" key="3">
    <source>
        <dbReference type="Proteomes" id="UP000182204"/>
    </source>
</evidence>
<organism evidence="2 3">
    <name type="scientific">Clostridium sporogenes</name>
    <dbReference type="NCBI Taxonomy" id="1509"/>
    <lineage>
        <taxon>Bacteria</taxon>
        <taxon>Bacillati</taxon>
        <taxon>Bacillota</taxon>
        <taxon>Clostridia</taxon>
        <taxon>Eubacteriales</taxon>
        <taxon>Clostridiaceae</taxon>
        <taxon>Clostridium</taxon>
    </lineage>
</organism>
<reference evidence="2 3" key="1">
    <citation type="submission" date="2015-11" db="EMBL/GenBank/DDBJ databases">
        <authorList>
            <person name="Hill K.K."/>
            <person name="Shirey T.B."/>
            <person name="Raphael B."/>
            <person name="Daligault H.E."/>
            <person name="Davenport K.W."/>
            <person name="Bruce D.C."/>
            <person name="Foley B.T."/>
            <person name="Johnson S.L."/>
        </authorList>
    </citation>
    <scope>NUCLEOTIDE SEQUENCE [LARGE SCALE GENOMIC DNA]</scope>
    <source>
        <strain evidence="2 3">CDC_1632</strain>
    </source>
</reference>
<evidence type="ECO:0000313" key="2">
    <source>
        <dbReference type="EMBL" id="APH13589.1"/>
    </source>
</evidence>
<gene>
    <name evidence="2" type="ORF">NPD5_3853</name>
</gene>
<accession>A0A1L3NBV5</accession>
<keyword evidence="1" id="KW-1133">Transmembrane helix</keyword>